<evidence type="ECO:0000313" key="2">
    <source>
        <dbReference type="EMBL" id="TKR64997.1"/>
    </source>
</evidence>
<dbReference type="AlphaFoldDB" id="A0A4U5M7T7"/>
<evidence type="ECO:0000313" key="3">
    <source>
        <dbReference type="Proteomes" id="UP000298663"/>
    </source>
</evidence>
<gene>
    <name evidence="2" type="ORF">L596_025461</name>
</gene>
<accession>A0A4U5M7T7</accession>
<keyword evidence="3" id="KW-1185">Reference proteome</keyword>
<feature type="compositionally biased region" description="Low complexity" evidence="1">
    <location>
        <begin position="63"/>
        <end position="72"/>
    </location>
</feature>
<dbReference type="EMBL" id="AZBU02000009">
    <property type="protein sequence ID" value="TKR64997.1"/>
    <property type="molecule type" value="Genomic_DNA"/>
</dbReference>
<feature type="region of interest" description="Disordered" evidence="1">
    <location>
        <begin position="61"/>
        <end position="89"/>
    </location>
</feature>
<protein>
    <submittedName>
        <fullName evidence="2">Uncharacterized protein</fullName>
    </submittedName>
</protein>
<name>A0A4U5M7T7_STECR</name>
<evidence type="ECO:0000256" key="1">
    <source>
        <dbReference type="SAM" id="MobiDB-lite"/>
    </source>
</evidence>
<comment type="caution">
    <text evidence="2">The sequence shown here is derived from an EMBL/GenBank/DDBJ whole genome shotgun (WGS) entry which is preliminary data.</text>
</comment>
<dbReference type="Proteomes" id="UP000298663">
    <property type="component" value="Unassembled WGS sequence"/>
</dbReference>
<reference evidence="2 3" key="1">
    <citation type="journal article" date="2015" name="Genome Biol.">
        <title>Comparative genomics of Steinernema reveals deeply conserved gene regulatory networks.</title>
        <authorList>
            <person name="Dillman A.R."/>
            <person name="Macchietto M."/>
            <person name="Porter C.F."/>
            <person name="Rogers A."/>
            <person name="Williams B."/>
            <person name="Antoshechkin I."/>
            <person name="Lee M.M."/>
            <person name="Goodwin Z."/>
            <person name="Lu X."/>
            <person name="Lewis E.E."/>
            <person name="Goodrich-Blair H."/>
            <person name="Stock S.P."/>
            <person name="Adams B.J."/>
            <person name="Sternberg P.W."/>
            <person name="Mortazavi A."/>
        </authorList>
    </citation>
    <scope>NUCLEOTIDE SEQUENCE [LARGE SCALE GENOMIC DNA]</scope>
    <source>
        <strain evidence="2 3">ALL</strain>
    </source>
</reference>
<organism evidence="2 3">
    <name type="scientific">Steinernema carpocapsae</name>
    <name type="common">Entomopathogenic nematode</name>
    <dbReference type="NCBI Taxonomy" id="34508"/>
    <lineage>
        <taxon>Eukaryota</taxon>
        <taxon>Metazoa</taxon>
        <taxon>Ecdysozoa</taxon>
        <taxon>Nematoda</taxon>
        <taxon>Chromadorea</taxon>
        <taxon>Rhabditida</taxon>
        <taxon>Tylenchina</taxon>
        <taxon>Panagrolaimomorpha</taxon>
        <taxon>Strongyloidoidea</taxon>
        <taxon>Steinernematidae</taxon>
        <taxon>Steinernema</taxon>
    </lineage>
</organism>
<sequence>MTKSRDDETTTILRAKHNKLAEKCSGGHREELVAALGDELPAPRDPPSAAWPWVPMAPACIASSSSRSPSSPTHVVRKSPSIPTQWVVD</sequence>
<reference evidence="2 3" key="2">
    <citation type="journal article" date="2019" name="G3 (Bethesda)">
        <title>Hybrid Assembly of the Genome of the Entomopathogenic Nematode Steinernema carpocapsae Identifies the X-Chromosome.</title>
        <authorList>
            <person name="Serra L."/>
            <person name="Macchietto M."/>
            <person name="Macias-Munoz A."/>
            <person name="McGill C.J."/>
            <person name="Rodriguez I.M."/>
            <person name="Rodriguez B."/>
            <person name="Murad R."/>
            <person name="Mortazavi A."/>
        </authorList>
    </citation>
    <scope>NUCLEOTIDE SEQUENCE [LARGE SCALE GENOMIC DNA]</scope>
    <source>
        <strain evidence="2 3">ALL</strain>
    </source>
</reference>
<proteinExistence type="predicted"/>